<reference evidence="2" key="1">
    <citation type="submission" date="2015-04" db="UniProtKB">
        <authorList>
            <consortium name="EnsemblPlants"/>
        </authorList>
    </citation>
    <scope>IDENTIFICATION</scope>
    <source>
        <strain evidence="2">SL10</strain>
    </source>
</reference>
<dbReference type="Proteomes" id="UP000006591">
    <property type="component" value="Chromosome 6"/>
</dbReference>
<dbReference type="EnsemblPlants" id="ONIVA06G02300.1">
    <property type="protein sequence ID" value="ONIVA06G02300.1"/>
    <property type="gene ID" value="ONIVA06G02300"/>
</dbReference>
<name>A0A0E0HKE3_ORYNI</name>
<feature type="region of interest" description="Disordered" evidence="1">
    <location>
        <begin position="18"/>
        <end position="51"/>
    </location>
</feature>
<reference evidence="2" key="2">
    <citation type="submission" date="2018-04" db="EMBL/GenBank/DDBJ databases">
        <title>OnivRS2 (Oryza nivara Reference Sequence Version 2).</title>
        <authorList>
            <person name="Zhang J."/>
            <person name="Kudrna D."/>
            <person name="Lee S."/>
            <person name="Talag J."/>
            <person name="Rajasekar S."/>
            <person name="Welchert J."/>
            <person name="Hsing Y.-I."/>
            <person name="Wing R.A."/>
        </authorList>
    </citation>
    <scope>NUCLEOTIDE SEQUENCE [LARGE SCALE GENOMIC DNA]</scope>
    <source>
        <strain evidence="2">SL10</strain>
    </source>
</reference>
<organism evidence="2">
    <name type="scientific">Oryza nivara</name>
    <name type="common">Indian wild rice</name>
    <name type="synonym">Oryza sativa f. spontanea</name>
    <dbReference type="NCBI Taxonomy" id="4536"/>
    <lineage>
        <taxon>Eukaryota</taxon>
        <taxon>Viridiplantae</taxon>
        <taxon>Streptophyta</taxon>
        <taxon>Embryophyta</taxon>
        <taxon>Tracheophyta</taxon>
        <taxon>Spermatophyta</taxon>
        <taxon>Magnoliopsida</taxon>
        <taxon>Liliopsida</taxon>
        <taxon>Poales</taxon>
        <taxon>Poaceae</taxon>
        <taxon>BOP clade</taxon>
        <taxon>Oryzoideae</taxon>
        <taxon>Oryzeae</taxon>
        <taxon>Oryzinae</taxon>
        <taxon>Oryza</taxon>
    </lineage>
</organism>
<protein>
    <submittedName>
        <fullName evidence="2">Uncharacterized protein</fullName>
    </submittedName>
</protein>
<evidence type="ECO:0000256" key="1">
    <source>
        <dbReference type="SAM" id="MobiDB-lite"/>
    </source>
</evidence>
<evidence type="ECO:0000313" key="3">
    <source>
        <dbReference type="Proteomes" id="UP000006591"/>
    </source>
</evidence>
<accession>A0A0E0HKE3</accession>
<sequence>MTFDRLYGRCTWGRKFQATPEQKASSPRKKEIESRATAAATPGWIDDRHRF</sequence>
<dbReference type="AlphaFoldDB" id="A0A0E0HKE3"/>
<proteinExistence type="predicted"/>
<dbReference type="HOGENOM" id="CLU_3109748_0_0_1"/>
<evidence type="ECO:0000313" key="2">
    <source>
        <dbReference type="EnsemblPlants" id="ONIVA06G02300.1"/>
    </source>
</evidence>
<keyword evidence="3" id="KW-1185">Reference proteome</keyword>
<dbReference type="Gramene" id="ONIVA06G02300.1">
    <property type="protein sequence ID" value="ONIVA06G02300.1"/>
    <property type="gene ID" value="ONIVA06G02300"/>
</dbReference>